<comment type="catalytic activity">
    <reaction evidence="1">
        <text>ATP + protein L-histidine = ADP + protein N-phospho-L-histidine.</text>
        <dbReference type="EC" id="2.7.13.3"/>
    </reaction>
</comment>
<evidence type="ECO:0000256" key="4">
    <source>
        <dbReference type="ARBA" id="ARBA00022553"/>
    </source>
</evidence>
<evidence type="ECO:0000256" key="2">
    <source>
        <dbReference type="ARBA" id="ARBA00004370"/>
    </source>
</evidence>
<dbReference type="PANTHER" id="PTHR43711:SF1">
    <property type="entry name" value="HISTIDINE KINASE 1"/>
    <property type="match status" value="1"/>
</dbReference>
<dbReference type="PANTHER" id="PTHR43711">
    <property type="entry name" value="TWO-COMPONENT HISTIDINE KINASE"/>
    <property type="match status" value="1"/>
</dbReference>
<keyword evidence="7" id="KW-0902">Two-component regulatory system</keyword>
<keyword evidence="4" id="KW-0597">Phosphoprotein</keyword>
<dbReference type="SMART" id="SM00387">
    <property type="entry name" value="HATPase_c"/>
    <property type="match status" value="1"/>
</dbReference>
<reference evidence="9" key="2">
    <citation type="submission" date="2021-04" db="EMBL/GenBank/DDBJ databases">
        <authorList>
            <person name="Gilroy R."/>
        </authorList>
    </citation>
    <scope>NUCLEOTIDE SEQUENCE</scope>
    <source>
        <strain evidence="9">ChiBcec8-13705</strain>
    </source>
</reference>
<comment type="caution">
    <text evidence="9">The sequence shown here is derived from an EMBL/GenBank/DDBJ whole genome shotgun (WGS) entry which is preliminary data.</text>
</comment>
<dbReference type="InterPro" id="IPR050736">
    <property type="entry name" value="Sensor_HK_Regulatory"/>
</dbReference>
<dbReference type="PROSITE" id="PS50109">
    <property type="entry name" value="HIS_KIN"/>
    <property type="match status" value="1"/>
</dbReference>
<dbReference type="GO" id="GO:0016020">
    <property type="term" value="C:membrane"/>
    <property type="evidence" value="ECO:0007669"/>
    <property type="project" value="UniProtKB-SubCell"/>
</dbReference>
<name>A0A9D2M5I2_9FIRM</name>
<dbReference type="GO" id="GO:0004673">
    <property type="term" value="F:protein histidine kinase activity"/>
    <property type="evidence" value="ECO:0007669"/>
    <property type="project" value="UniProtKB-EC"/>
</dbReference>
<evidence type="ECO:0000256" key="5">
    <source>
        <dbReference type="ARBA" id="ARBA00022679"/>
    </source>
</evidence>
<dbReference type="AlphaFoldDB" id="A0A9D2M5I2"/>
<evidence type="ECO:0000313" key="10">
    <source>
        <dbReference type="Proteomes" id="UP000886803"/>
    </source>
</evidence>
<sequence length="101" mass="10804">MWVNLLDNAVKFSPEGGVVTLSLQNSPDAVCVTVTDQGPGIEPEAQARIFDQFYQADTSHKTEGNGLGLAMVRKIVALHRGGVTLQSRPGQGAAFTVRLPR</sequence>
<dbReference type="InterPro" id="IPR005467">
    <property type="entry name" value="His_kinase_dom"/>
</dbReference>
<dbReference type="InterPro" id="IPR036890">
    <property type="entry name" value="HATPase_C_sf"/>
</dbReference>
<evidence type="ECO:0000256" key="7">
    <source>
        <dbReference type="ARBA" id="ARBA00023012"/>
    </source>
</evidence>
<reference evidence="9" key="1">
    <citation type="journal article" date="2021" name="PeerJ">
        <title>Extensive microbial diversity within the chicken gut microbiome revealed by metagenomics and culture.</title>
        <authorList>
            <person name="Gilroy R."/>
            <person name="Ravi A."/>
            <person name="Getino M."/>
            <person name="Pursley I."/>
            <person name="Horton D.L."/>
            <person name="Alikhan N.F."/>
            <person name="Baker D."/>
            <person name="Gharbi K."/>
            <person name="Hall N."/>
            <person name="Watson M."/>
            <person name="Adriaenssens E.M."/>
            <person name="Foster-Nyarko E."/>
            <person name="Jarju S."/>
            <person name="Secka A."/>
            <person name="Antonio M."/>
            <person name="Oren A."/>
            <person name="Chaudhuri R.R."/>
            <person name="La Ragione R."/>
            <person name="Hildebrand F."/>
            <person name="Pallen M.J."/>
        </authorList>
    </citation>
    <scope>NUCLEOTIDE SEQUENCE</scope>
    <source>
        <strain evidence="9">ChiBcec8-13705</strain>
    </source>
</reference>
<dbReference type="InterPro" id="IPR004358">
    <property type="entry name" value="Sig_transdc_His_kin-like_C"/>
</dbReference>
<dbReference type="GO" id="GO:0000160">
    <property type="term" value="P:phosphorelay signal transduction system"/>
    <property type="evidence" value="ECO:0007669"/>
    <property type="project" value="UniProtKB-KW"/>
</dbReference>
<protein>
    <recommendedName>
        <fullName evidence="3">histidine kinase</fullName>
        <ecNumber evidence="3">2.7.13.3</ecNumber>
    </recommendedName>
</protein>
<keyword evidence="6 9" id="KW-0418">Kinase</keyword>
<accession>A0A9D2M5I2</accession>
<dbReference type="CDD" id="cd00075">
    <property type="entry name" value="HATPase"/>
    <property type="match status" value="1"/>
</dbReference>
<dbReference type="EMBL" id="DWYG01000011">
    <property type="protein sequence ID" value="HJB41069.1"/>
    <property type="molecule type" value="Genomic_DNA"/>
</dbReference>
<comment type="subcellular location">
    <subcellularLocation>
        <location evidence="2">Membrane</location>
    </subcellularLocation>
</comment>
<evidence type="ECO:0000259" key="8">
    <source>
        <dbReference type="PROSITE" id="PS50109"/>
    </source>
</evidence>
<dbReference type="PRINTS" id="PR00344">
    <property type="entry name" value="BCTRLSENSOR"/>
</dbReference>
<dbReference type="EC" id="2.7.13.3" evidence="3"/>
<dbReference type="Gene3D" id="3.30.565.10">
    <property type="entry name" value="Histidine kinase-like ATPase, C-terminal domain"/>
    <property type="match status" value="1"/>
</dbReference>
<evidence type="ECO:0000256" key="6">
    <source>
        <dbReference type="ARBA" id="ARBA00022777"/>
    </source>
</evidence>
<evidence type="ECO:0000256" key="3">
    <source>
        <dbReference type="ARBA" id="ARBA00012438"/>
    </source>
</evidence>
<feature type="domain" description="Histidine kinase" evidence="8">
    <location>
        <begin position="1"/>
        <end position="101"/>
    </location>
</feature>
<proteinExistence type="predicted"/>
<dbReference type="FunFam" id="3.30.565.10:FF:000006">
    <property type="entry name" value="Sensor histidine kinase WalK"/>
    <property type="match status" value="1"/>
</dbReference>
<dbReference type="Proteomes" id="UP000886803">
    <property type="component" value="Unassembled WGS sequence"/>
</dbReference>
<organism evidence="9 10">
    <name type="scientific">Candidatus Gemmiger avicola</name>
    <dbReference type="NCBI Taxonomy" id="2838605"/>
    <lineage>
        <taxon>Bacteria</taxon>
        <taxon>Bacillati</taxon>
        <taxon>Bacillota</taxon>
        <taxon>Clostridia</taxon>
        <taxon>Eubacteriales</taxon>
        <taxon>Gemmiger</taxon>
    </lineage>
</organism>
<dbReference type="Pfam" id="PF02518">
    <property type="entry name" value="HATPase_c"/>
    <property type="match status" value="1"/>
</dbReference>
<evidence type="ECO:0000256" key="1">
    <source>
        <dbReference type="ARBA" id="ARBA00000085"/>
    </source>
</evidence>
<dbReference type="InterPro" id="IPR003594">
    <property type="entry name" value="HATPase_dom"/>
</dbReference>
<gene>
    <name evidence="9" type="ORF">H9945_01055</name>
</gene>
<keyword evidence="5" id="KW-0808">Transferase</keyword>
<dbReference type="SUPFAM" id="SSF55874">
    <property type="entry name" value="ATPase domain of HSP90 chaperone/DNA topoisomerase II/histidine kinase"/>
    <property type="match status" value="1"/>
</dbReference>
<evidence type="ECO:0000313" key="9">
    <source>
        <dbReference type="EMBL" id="HJB41069.1"/>
    </source>
</evidence>